<dbReference type="Proteomes" id="UP001301769">
    <property type="component" value="Unassembled WGS sequence"/>
</dbReference>
<dbReference type="GO" id="GO:0005524">
    <property type="term" value="F:ATP binding"/>
    <property type="evidence" value="ECO:0007669"/>
    <property type="project" value="UniProtKB-KW"/>
</dbReference>
<keyword evidence="3" id="KW-1000">Mitochondrion outer membrane</keyword>
<gene>
    <name evidence="7" type="ORF">QBC37DRAFT_422042</name>
</gene>
<dbReference type="EMBL" id="MU858100">
    <property type="protein sequence ID" value="KAK4214013.1"/>
    <property type="molecule type" value="Genomic_DNA"/>
</dbReference>
<sequence length="1125" mass="124258">MPAAAARALLSATGSCQHHVVPRVAAAVAVAGSATARATSSSQQRAAHRSRHGFSGARGIRTSSAALAAPAEPSTPAATEEKTPPPPSSAQGSERPTEKSPPAANADKSATEASSNPPSAAEPDQKPTENAPTPSQTPAASTASETNTSSKEGVKMSNSRRLRSARAARAEMLENPPLEVPTWFMDEYVSLYESRPIGRHVLQPLEEEDREALLALEESRFDAEALTPEEVDFLKSHFSLSLSDPGRSDDIYGRIKGRIENVHRAAFLQLLSLVHREGGETERVVDHVKKMRAHYLERGSDMIRLPWWKTNKTPAAVGDQISGEVQRWRTNLRLDAEIELLREEEAGMVHASPLAERPASEYSVCMELLAAVRAELWADLPKGRRNIERPVTVLSVINRKGRGVANSVMEDIATDLKADIVHLDAATIASVVGSYVGQNTYSRRGSIATLGYSAAEMNGRLATRDEGDSEREVGVVTFSLPSRLRSILSPKDSGSSSGLDARWEDVKIVNALESLIKAAAAKRVSQGLTSRRRDLIIHVHDYVEINALQSSIISKLRAVVDTMWQKGVRLVLVGSTASELQKATQVKDQLTELSQDGHHHIIPFQAASTMVEHIGKKDNFFENIHNIKNMLQARLHDKAVIDFNTNSIEWFDDTFTTESWNPKLVEKLSRHVYDAQWVHRLTSVLCGGPVPRPNEFRLAQLEYALYFLASRNKFWRDVYPGVKSPYYSPLSVPKPAPPQSSMPSFMNSGSEDNSWMSNLPKSAQSKEFDQHEKKLLSGLINASDIHTTFNDIIVPQETKESLIGLTSLSLVRPDAFSYGVLKSERIPGCLLYGPPGTGKTLLAKAVAKESGANMLEVSAASINEMWMGQSEKNVRALFSLARKMAPMVIFLDEADALLGARHHAPGRSGHRETITQFLREWDGLSDMRAFIMVATNRPFDLDEAVLRRLPRKILVDLPLMNERREILGVMLREEQLAPEVDLAQLAKETDLYSGSDLKNLCVSAAMEAVREECRAQEKHNLAEQTKPEEERKAYEFPEKRILTRKHFDKGLREISASISEDMDSLKAIRKFDEQYGDAGRQRKKKRGVMGFEVVKERGGSEEARVRQVVTTAAVPVPPSVEPVPS</sequence>
<evidence type="ECO:0000259" key="6">
    <source>
        <dbReference type="SMART" id="SM00382"/>
    </source>
</evidence>
<dbReference type="InterPro" id="IPR003593">
    <property type="entry name" value="AAA+_ATPase"/>
</dbReference>
<dbReference type="Pfam" id="PF17862">
    <property type="entry name" value="AAA_lid_3"/>
    <property type="match status" value="1"/>
</dbReference>
<dbReference type="InterPro" id="IPR003959">
    <property type="entry name" value="ATPase_AAA_core"/>
</dbReference>
<dbReference type="PANTHER" id="PTHR45644">
    <property type="entry name" value="AAA ATPASE, PUTATIVE (AFU_ORTHOLOGUE AFUA_2G12920)-RELATED-RELATED"/>
    <property type="match status" value="1"/>
</dbReference>
<keyword evidence="3" id="KW-0472">Membrane</keyword>
<reference evidence="7" key="2">
    <citation type="submission" date="2023-05" db="EMBL/GenBank/DDBJ databases">
        <authorList>
            <consortium name="Lawrence Berkeley National Laboratory"/>
            <person name="Steindorff A."/>
            <person name="Hensen N."/>
            <person name="Bonometti L."/>
            <person name="Westerberg I."/>
            <person name="Brannstrom I.O."/>
            <person name="Guillou S."/>
            <person name="Cros-Aarteil S."/>
            <person name="Calhoun S."/>
            <person name="Haridas S."/>
            <person name="Kuo A."/>
            <person name="Mondo S."/>
            <person name="Pangilinan J."/>
            <person name="Riley R."/>
            <person name="Labutti K."/>
            <person name="Andreopoulos B."/>
            <person name="Lipzen A."/>
            <person name="Chen C."/>
            <person name="Yanf M."/>
            <person name="Daum C."/>
            <person name="Ng V."/>
            <person name="Clum A."/>
            <person name="Ohm R."/>
            <person name="Martin F."/>
            <person name="Silar P."/>
            <person name="Natvig D."/>
            <person name="Lalanne C."/>
            <person name="Gautier V."/>
            <person name="Ament-Velasquez S.L."/>
            <person name="Kruys A."/>
            <person name="Hutchinson M.I."/>
            <person name="Powell A.J."/>
            <person name="Barry K."/>
            <person name="Miller A.N."/>
            <person name="Grigoriev I.V."/>
            <person name="Debuchy R."/>
            <person name="Gladieux P."/>
            <person name="Thoren M.H."/>
            <person name="Johannesson H."/>
        </authorList>
    </citation>
    <scope>NUCLEOTIDE SEQUENCE</scope>
    <source>
        <strain evidence="7">PSN293</strain>
    </source>
</reference>
<dbReference type="InterPro" id="IPR027417">
    <property type="entry name" value="P-loop_NTPase"/>
</dbReference>
<reference evidence="7" key="1">
    <citation type="journal article" date="2023" name="Mol. Phylogenet. Evol.">
        <title>Genome-scale phylogeny and comparative genomics of the fungal order Sordariales.</title>
        <authorList>
            <person name="Hensen N."/>
            <person name="Bonometti L."/>
            <person name="Westerberg I."/>
            <person name="Brannstrom I.O."/>
            <person name="Guillou S."/>
            <person name="Cros-Aarteil S."/>
            <person name="Calhoun S."/>
            <person name="Haridas S."/>
            <person name="Kuo A."/>
            <person name="Mondo S."/>
            <person name="Pangilinan J."/>
            <person name="Riley R."/>
            <person name="LaButti K."/>
            <person name="Andreopoulos B."/>
            <person name="Lipzen A."/>
            <person name="Chen C."/>
            <person name="Yan M."/>
            <person name="Daum C."/>
            <person name="Ng V."/>
            <person name="Clum A."/>
            <person name="Steindorff A."/>
            <person name="Ohm R.A."/>
            <person name="Martin F."/>
            <person name="Silar P."/>
            <person name="Natvig D.O."/>
            <person name="Lalanne C."/>
            <person name="Gautier V."/>
            <person name="Ament-Velasquez S.L."/>
            <person name="Kruys A."/>
            <person name="Hutchinson M.I."/>
            <person name="Powell A.J."/>
            <person name="Barry K."/>
            <person name="Miller A.N."/>
            <person name="Grigoriev I.V."/>
            <person name="Debuchy R."/>
            <person name="Gladieux P."/>
            <person name="Hiltunen Thoren M."/>
            <person name="Johannesson H."/>
        </authorList>
    </citation>
    <scope>NUCLEOTIDE SEQUENCE</scope>
    <source>
        <strain evidence="7">PSN293</strain>
    </source>
</reference>
<feature type="region of interest" description="Disordered" evidence="5">
    <location>
        <begin position="33"/>
        <end position="163"/>
    </location>
</feature>
<feature type="compositionally biased region" description="Low complexity" evidence="5">
    <location>
        <begin position="33"/>
        <end position="45"/>
    </location>
</feature>
<dbReference type="GO" id="GO:0016887">
    <property type="term" value="F:ATP hydrolysis activity"/>
    <property type="evidence" value="ECO:0007669"/>
    <property type="project" value="InterPro"/>
</dbReference>
<dbReference type="InterPro" id="IPR051701">
    <property type="entry name" value="Mito_OM_Translocase_MSP1"/>
</dbReference>
<dbReference type="AlphaFoldDB" id="A0AAN7B7S4"/>
<proteinExistence type="predicted"/>
<evidence type="ECO:0000256" key="5">
    <source>
        <dbReference type="SAM" id="MobiDB-lite"/>
    </source>
</evidence>
<comment type="caution">
    <text evidence="7">The sequence shown here is derived from an EMBL/GenBank/DDBJ whole genome shotgun (WGS) entry which is preliminary data.</text>
</comment>
<dbReference type="Gene3D" id="1.10.8.60">
    <property type="match status" value="1"/>
</dbReference>
<feature type="domain" description="AAA+ ATPase" evidence="6">
    <location>
        <begin position="825"/>
        <end position="959"/>
    </location>
</feature>
<feature type="compositionally biased region" description="Low complexity" evidence="5">
    <location>
        <begin position="62"/>
        <end position="78"/>
    </location>
</feature>
<evidence type="ECO:0000256" key="2">
    <source>
        <dbReference type="ARBA" id="ARBA00022741"/>
    </source>
</evidence>
<evidence type="ECO:0000313" key="8">
    <source>
        <dbReference type="Proteomes" id="UP001301769"/>
    </source>
</evidence>
<evidence type="ECO:0000256" key="3">
    <source>
        <dbReference type="ARBA" id="ARBA00022787"/>
    </source>
</evidence>
<dbReference type="Pfam" id="PF00004">
    <property type="entry name" value="AAA"/>
    <property type="match status" value="1"/>
</dbReference>
<feature type="compositionally biased region" description="Low complexity" evidence="5">
    <location>
        <begin position="137"/>
        <end position="150"/>
    </location>
</feature>
<dbReference type="SMART" id="SM00382">
    <property type="entry name" value="AAA"/>
    <property type="match status" value="1"/>
</dbReference>
<feature type="region of interest" description="Disordered" evidence="5">
    <location>
        <begin position="738"/>
        <end position="763"/>
    </location>
</feature>
<feature type="compositionally biased region" description="Polar residues" evidence="5">
    <location>
        <begin position="741"/>
        <end position="763"/>
    </location>
</feature>
<keyword evidence="2" id="KW-0547">Nucleotide-binding</keyword>
<dbReference type="Gene3D" id="3.40.50.300">
    <property type="entry name" value="P-loop containing nucleotide triphosphate hydrolases"/>
    <property type="match status" value="1"/>
</dbReference>
<dbReference type="SUPFAM" id="SSF52540">
    <property type="entry name" value="P-loop containing nucleoside triphosphate hydrolases"/>
    <property type="match status" value="1"/>
</dbReference>
<accession>A0AAN7B7S4</accession>
<comment type="subcellular location">
    <subcellularLocation>
        <location evidence="1">Mitochondrion outer membrane</location>
        <topology evidence="1">Single-pass membrane protein</topology>
    </subcellularLocation>
</comment>
<evidence type="ECO:0000256" key="4">
    <source>
        <dbReference type="ARBA" id="ARBA00022840"/>
    </source>
</evidence>
<dbReference type="InterPro" id="IPR041569">
    <property type="entry name" value="AAA_lid_3"/>
</dbReference>
<keyword evidence="8" id="KW-1185">Reference proteome</keyword>
<dbReference type="GO" id="GO:0005741">
    <property type="term" value="C:mitochondrial outer membrane"/>
    <property type="evidence" value="ECO:0007669"/>
    <property type="project" value="UniProtKB-SubCell"/>
</dbReference>
<keyword evidence="4" id="KW-0067">ATP-binding</keyword>
<organism evidence="7 8">
    <name type="scientific">Rhypophila decipiens</name>
    <dbReference type="NCBI Taxonomy" id="261697"/>
    <lineage>
        <taxon>Eukaryota</taxon>
        <taxon>Fungi</taxon>
        <taxon>Dikarya</taxon>
        <taxon>Ascomycota</taxon>
        <taxon>Pezizomycotina</taxon>
        <taxon>Sordariomycetes</taxon>
        <taxon>Sordariomycetidae</taxon>
        <taxon>Sordariales</taxon>
        <taxon>Naviculisporaceae</taxon>
        <taxon>Rhypophila</taxon>
    </lineage>
</organism>
<evidence type="ECO:0000313" key="7">
    <source>
        <dbReference type="EMBL" id="KAK4214013.1"/>
    </source>
</evidence>
<protein>
    <recommendedName>
        <fullName evidence="6">AAA+ ATPase domain-containing protein</fullName>
    </recommendedName>
</protein>
<evidence type="ECO:0000256" key="1">
    <source>
        <dbReference type="ARBA" id="ARBA00004572"/>
    </source>
</evidence>
<name>A0AAN7B7S4_9PEZI</name>
<dbReference type="PANTHER" id="PTHR45644:SF56">
    <property type="entry name" value="AAA ATPASE, PUTATIVE (AFU_ORTHOLOGUE AFUA_2G12920)-RELATED"/>
    <property type="match status" value="1"/>
</dbReference>
<keyword evidence="3" id="KW-0496">Mitochondrion</keyword>